<keyword evidence="3" id="KW-1185">Reference proteome</keyword>
<accession>A0A5B7FT93</accession>
<dbReference type="AlphaFoldDB" id="A0A5B7FT93"/>
<evidence type="ECO:0000256" key="1">
    <source>
        <dbReference type="SAM" id="MobiDB-lite"/>
    </source>
</evidence>
<gene>
    <name evidence="2" type="ORF">E2C01_042519</name>
</gene>
<dbReference type="EMBL" id="VSRR010008440">
    <property type="protein sequence ID" value="MPC48736.1"/>
    <property type="molecule type" value="Genomic_DNA"/>
</dbReference>
<comment type="caution">
    <text evidence="2">The sequence shown here is derived from an EMBL/GenBank/DDBJ whole genome shotgun (WGS) entry which is preliminary data.</text>
</comment>
<reference evidence="2 3" key="1">
    <citation type="submission" date="2019-05" db="EMBL/GenBank/DDBJ databases">
        <title>Another draft genome of Portunus trituberculatus and its Hox gene families provides insights of decapod evolution.</title>
        <authorList>
            <person name="Jeong J.-H."/>
            <person name="Song I."/>
            <person name="Kim S."/>
            <person name="Choi T."/>
            <person name="Kim D."/>
            <person name="Ryu S."/>
            <person name="Kim W."/>
        </authorList>
    </citation>
    <scope>NUCLEOTIDE SEQUENCE [LARGE SCALE GENOMIC DNA]</scope>
    <source>
        <tissue evidence="2">Muscle</tissue>
    </source>
</reference>
<protein>
    <submittedName>
        <fullName evidence="2">Uncharacterized protein</fullName>
    </submittedName>
</protein>
<name>A0A5B7FT93_PORTR</name>
<evidence type="ECO:0000313" key="3">
    <source>
        <dbReference type="Proteomes" id="UP000324222"/>
    </source>
</evidence>
<feature type="region of interest" description="Disordered" evidence="1">
    <location>
        <begin position="43"/>
        <end position="65"/>
    </location>
</feature>
<dbReference type="Proteomes" id="UP000324222">
    <property type="component" value="Unassembled WGS sequence"/>
</dbReference>
<organism evidence="2 3">
    <name type="scientific">Portunus trituberculatus</name>
    <name type="common">Swimming crab</name>
    <name type="synonym">Neptunus trituberculatus</name>
    <dbReference type="NCBI Taxonomy" id="210409"/>
    <lineage>
        <taxon>Eukaryota</taxon>
        <taxon>Metazoa</taxon>
        <taxon>Ecdysozoa</taxon>
        <taxon>Arthropoda</taxon>
        <taxon>Crustacea</taxon>
        <taxon>Multicrustacea</taxon>
        <taxon>Malacostraca</taxon>
        <taxon>Eumalacostraca</taxon>
        <taxon>Eucarida</taxon>
        <taxon>Decapoda</taxon>
        <taxon>Pleocyemata</taxon>
        <taxon>Brachyura</taxon>
        <taxon>Eubrachyura</taxon>
        <taxon>Portunoidea</taxon>
        <taxon>Portunidae</taxon>
        <taxon>Portuninae</taxon>
        <taxon>Portunus</taxon>
    </lineage>
</organism>
<sequence>MCLCSCDEGEDLRLLEEAFTPLSTVFNTIQDVETGHGRKACSNHKVKQGYKTPPYMTDTPHEGPL</sequence>
<proteinExistence type="predicted"/>
<evidence type="ECO:0000313" key="2">
    <source>
        <dbReference type="EMBL" id="MPC48736.1"/>
    </source>
</evidence>